<dbReference type="GO" id="GO:0004222">
    <property type="term" value="F:metalloendopeptidase activity"/>
    <property type="evidence" value="ECO:0007669"/>
    <property type="project" value="InterPro"/>
</dbReference>
<dbReference type="SUPFAM" id="SSF63411">
    <property type="entry name" value="LuxS/MPP-like metallohydrolase"/>
    <property type="match status" value="2"/>
</dbReference>
<comment type="caution">
    <text evidence="5">The sequence shown here is derived from an EMBL/GenBank/DDBJ whole genome shotgun (WGS) entry which is preliminary data.</text>
</comment>
<comment type="similarity">
    <text evidence="1 2">Belongs to the peptidase M16 family.</text>
</comment>
<dbReference type="PANTHER" id="PTHR11851:SF49">
    <property type="entry name" value="MITOCHONDRIAL-PROCESSING PEPTIDASE SUBUNIT ALPHA"/>
    <property type="match status" value="1"/>
</dbReference>
<dbReference type="EMBL" id="MHOZ01000031">
    <property type="protein sequence ID" value="OGZ72913.1"/>
    <property type="molecule type" value="Genomic_DNA"/>
</dbReference>
<dbReference type="Pfam" id="PF05193">
    <property type="entry name" value="Peptidase_M16_C"/>
    <property type="match status" value="1"/>
</dbReference>
<dbReference type="InterPro" id="IPR001431">
    <property type="entry name" value="Pept_M16_Zn_BS"/>
</dbReference>
<dbReference type="Gene3D" id="3.30.830.10">
    <property type="entry name" value="Metalloenzyme, LuxS/M16 peptidase-like"/>
    <property type="match status" value="2"/>
</dbReference>
<dbReference type="Pfam" id="PF00675">
    <property type="entry name" value="Peptidase_M16"/>
    <property type="match status" value="1"/>
</dbReference>
<evidence type="ECO:0000256" key="1">
    <source>
        <dbReference type="ARBA" id="ARBA00007261"/>
    </source>
</evidence>
<dbReference type="InterPro" id="IPR007863">
    <property type="entry name" value="Peptidase_M16_C"/>
</dbReference>
<evidence type="ECO:0000313" key="5">
    <source>
        <dbReference type="EMBL" id="OGZ72913.1"/>
    </source>
</evidence>
<dbReference type="GO" id="GO:0006508">
    <property type="term" value="P:proteolysis"/>
    <property type="evidence" value="ECO:0007669"/>
    <property type="project" value="InterPro"/>
</dbReference>
<accession>A0A1G2IDW2</accession>
<dbReference type="GO" id="GO:0046872">
    <property type="term" value="F:metal ion binding"/>
    <property type="evidence" value="ECO:0007669"/>
    <property type="project" value="InterPro"/>
</dbReference>
<feature type="domain" description="Peptidase M16 N-terminal" evidence="3">
    <location>
        <begin position="14"/>
        <end position="161"/>
    </location>
</feature>
<evidence type="ECO:0000259" key="3">
    <source>
        <dbReference type="Pfam" id="PF00675"/>
    </source>
</evidence>
<dbReference type="InterPro" id="IPR011765">
    <property type="entry name" value="Pept_M16_N"/>
</dbReference>
<evidence type="ECO:0000256" key="2">
    <source>
        <dbReference type="RuleBase" id="RU004447"/>
    </source>
</evidence>
<dbReference type="PROSITE" id="PS00143">
    <property type="entry name" value="INSULINASE"/>
    <property type="match status" value="1"/>
</dbReference>
<organism evidence="5 6">
    <name type="scientific">Candidatus Staskawiczbacteria bacterium RIFCSPLOWO2_01_FULL_37_25b</name>
    <dbReference type="NCBI Taxonomy" id="1802213"/>
    <lineage>
        <taxon>Bacteria</taxon>
        <taxon>Candidatus Staskawicziibacteriota</taxon>
    </lineage>
</organism>
<evidence type="ECO:0008006" key="7">
    <source>
        <dbReference type="Google" id="ProtNLM"/>
    </source>
</evidence>
<gene>
    <name evidence="5" type="ORF">A2998_02505</name>
</gene>
<reference evidence="5 6" key="1">
    <citation type="journal article" date="2016" name="Nat. Commun.">
        <title>Thousands of microbial genomes shed light on interconnected biogeochemical processes in an aquifer system.</title>
        <authorList>
            <person name="Anantharaman K."/>
            <person name="Brown C.T."/>
            <person name="Hug L.A."/>
            <person name="Sharon I."/>
            <person name="Castelle C.J."/>
            <person name="Probst A.J."/>
            <person name="Thomas B.C."/>
            <person name="Singh A."/>
            <person name="Wilkins M.J."/>
            <person name="Karaoz U."/>
            <person name="Brodie E.L."/>
            <person name="Williams K.H."/>
            <person name="Hubbard S.S."/>
            <person name="Banfield J.F."/>
        </authorList>
    </citation>
    <scope>NUCLEOTIDE SEQUENCE [LARGE SCALE GENOMIC DNA]</scope>
</reference>
<sequence length="411" mass="46170">MTNYNEINLENGLKVLTAEDASLPTINILLVSRAGSRYEKDDESGYAHILEHMLLKGTEKRPTPMAIAKEIDDRGGYKNAATNREFLTINLEIDNIYAENAIELLSDMLFNSLFDLATLENEKKVILEELRKSDDNPASYFSRFSFEKIFGAHPLSHNILGDNKTISEATKEKLIEYKKNFITPDRSAIIIAGNIAHDKAVELARKYFGKWRESGQALTPATIEPNPSKKYFIQKTANQTFIAFNFHTGNSLKESMALELIQNFLSFGGSSVLQERIRHREGLVYGISANNMFFTDTGLFSINTSASKPAEVIKSVSDIIAELPKLFSEDKLAEIKTRTIGALNRNIANPKYKIASLMVGFITRSELFTPEKYISEINGVSYGDISEVIKKYLTPDKMIITAMGEKDVFEK</sequence>
<name>A0A1G2IDW2_9BACT</name>
<evidence type="ECO:0000313" key="6">
    <source>
        <dbReference type="Proteomes" id="UP000178826"/>
    </source>
</evidence>
<evidence type="ECO:0000259" key="4">
    <source>
        <dbReference type="Pfam" id="PF05193"/>
    </source>
</evidence>
<dbReference type="InterPro" id="IPR050361">
    <property type="entry name" value="MPP/UQCRC_Complex"/>
</dbReference>
<proteinExistence type="inferred from homology"/>
<dbReference type="InterPro" id="IPR011249">
    <property type="entry name" value="Metalloenz_LuxS/M16"/>
</dbReference>
<dbReference type="AlphaFoldDB" id="A0A1G2IDW2"/>
<dbReference type="PANTHER" id="PTHR11851">
    <property type="entry name" value="METALLOPROTEASE"/>
    <property type="match status" value="1"/>
</dbReference>
<feature type="domain" description="Peptidase M16 C-terminal" evidence="4">
    <location>
        <begin position="170"/>
        <end position="337"/>
    </location>
</feature>
<dbReference type="Proteomes" id="UP000178826">
    <property type="component" value="Unassembled WGS sequence"/>
</dbReference>
<protein>
    <recommendedName>
        <fullName evidence="7">Peptidase M16</fullName>
    </recommendedName>
</protein>